<reference evidence="3" key="1">
    <citation type="submission" date="2021-02" db="EMBL/GenBank/DDBJ databases">
        <authorList>
            <person name="Nowell W R."/>
        </authorList>
    </citation>
    <scope>NUCLEOTIDE SEQUENCE</scope>
</reference>
<evidence type="ECO:0000313" key="2">
    <source>
        <dbReference type="EMBL" id="CAF1543575.1"/>
    </source>
</evidence>
<protein>
    <submittedName>
        <fullName evidence="3">Uncharacterized protein</fullName>
    </submittedName>
</protein>
<keyword evidence="4" id="KW-1185">Reference proteome</keyword>
<dbReference type="EMBL" id="CAJNOL010015104">
    <property type="protein sequence ID" value="CAF1670383.1"/>
    <property type="molecule type" value="Genomic_DNA"/>
</dbReference>
<name>A0A816G4P0_9BILA</name>
<evidence type="ECO:0000313" key="4">
    <source>
        <dbReference type="Proteomes" id="UP000663870"/>
    </source>
</evidence>
<proteinExistence type="predicted"/>
<dbReference type="Proteomes" id="UP000663870">
    <property type="component" value="Unassembled WGS sequence"/>
</dbReference>
<dbReference type="AlphaFoldDB" id="A0A816G4P0"/>
<dbReference type="EMBL" id="CAJNOH010013219">
    <property type="protein sequence ID" value="CAF1543575.1"/>
    <property type="molecule type" value="Genomic_DNA"/>
</dbReference>
<gene>
    <name evidence="3" type="ORF">JXQ802_LOCUS57499</name>
    <name evidence="2" type="ORF">PYM288_LOCUS40903</name>
</gene>
<sequence length="479" mass="56285">MADPHRNFEKNINQFDDILHRYGDDMDEDKDRNVDFDNLYMNIGKDNENDDDEEIVEIVQFNDNKSVLIDLTTAAEEAEGEEHLSQKLSQLSATDKEQEDSDKFKRSTVKKRPALTPSTTTDNISKKMKSTKEEQTNNLTPKYLSSNNKAFEQMINSVLEKTRSSIDIEYLRAIAVLIHQLECVDLDRLLWTTYLRSGTSTLKPQATTSTLSLWPLEVKQRMIDRGEVTTSDPNEIDHASCLSYVQRVLQKFRNQTELYQAQLKERKQRLNNRWTSDIEEAIIKFVQQHVIPLYKVPTQGQIATVEYDYNDQLIQLEYEQQNPNEYQKDIFKNLTQAKYEKETAKFDVAILKQRIAYNHLPQSFESLKIPAPILLDKIVDTNIRQNLMNQCEKILQRTKSDMMIVYIATAEEKMNEYQKKFDSDFIKMKENQRSGPSHEKLTQTMLDIMERRFKNINERLIHLYKLKLRFFVKAPTIKH</sequence>
<dbReference type="Proteomes" id="UP000663854">
    <property type="component" value="Unassembled WGS sequence"/>
</dbReference>
<comment type="caution">
    <text evidence="3">The sequence shown here is derived from an EMBL/GenBank/DDBJ whole genome shotgun (WGS) entry which is preliminary data.</text>
</comment>
<evidence type="ECO:0000256" key="1">
    <source>
        <dbReference type="SAM" id="MobiDB-lite"/>
    </source>
</evidence>
<accession>A0A816G4P0</accession>
<feature type="region of interest" description="Disordered" evidence="1">
    <location>
        <begin position="78"/>
        <end position="143"/>
    </location>
</feature>
<organism evidence="3 4">
    <name type="scientific">Rotaria sordida</name>
    <dbReference type="NCBI Taxonomy" id="392033"/>
    <lineage>
        <taxon>Eukaryota</taxon>
        <taxon>Metazoa</taxon>
        <taxon>Spiralia</taxon>
        <taxon>Gnathifera</taxon>
        <taxon>Rotifera</taxon>
        <taxon>Eurotatoria</taxon>
        <taxon>Bdelloidea</taxon>
        <taxon>Philodinida</taxon>
        <taxon>Philodinidae</taxon>
        <taxon>Rotaria</taxon>
    </lineage>
</organism>
<evidence type="ECO:0000313" key="3">
    <source>
        <dbReference type="EMBL" id="CAF1670383.1"/>
    </source>
</evidence>